<keyword evidence="4" id="KW-0560">Oxidoreductase</keyword>
<dbReference type="PROSITE" id="PS51296">
    <property type="entry name" value="RIESKE"/>
    <property type="match status" value="1"/>
</dbReference>
<dbReference type="GO" id="GO:0051537">
    <property type="term" value="F:2 iron, 2 sulfur cluster binding"/>
    <property type="evidence" value="ECO:0007669"/>
    <property type="project" value="UniProtKB-KW"/>
</dbReference>
<keyword evidence="6" id="KW-0411">Iron-sulfur</keyword>
<proteinExistence type="predicted"/>
<evidence type="ECO:0000256" key="3">
    <source>
        <dbReference type="ARBA" id="ARBA00022723"/>
    </source>
</evidence>
<evidence type="ECO:0000313" key="8">
    <source>
        <dbReference type="EMBL" id="AYN40327.1"/>
    </source>
</evidence>
<organism evidence="8 9">
    <name type="scientific">Streptomyces dangxiongensis</name>
    <dbReference type="NCBI Taxonomy" id="1442032"/>
    <lineage>
        <taxon>Bacteria</taxon>
        <taxon>Bacillati</taxon>
        <taxon>Actinomycetota</taxon>
        <taxon>Actinomycetes</taxon>
        <taxon>Kitasatosporales</taxon>
        <taxon>Streptomycetaceae</taxon>
        <taxon>Streptomyces</taxon>
    </lineage>
</organism>
<gene>
    <name evidence="8" type="ORF">D9753_17030</name>
</gene>
<dbReference type="EMBL" id="CP033073">
    <property type="protein sequence ID" value="AYN40327.1"/>
    <property type="molecule type" value="Genomic_DNA"/>
</dbReference>
<dbReference type="GO" id="GO:0016705">
    <property type="term" value="F:oxidoreductase activity, acting on paired donors, with incorporation or reduction of molecular oxygen"/>
    <property type="evidence" value="ECO:0007669"/>
    <property type="project" value="UniProtKB-ARBA"/>
</dbReference>
<dbReference type="GO" id="GO:0004497">
    <property type="term" value="F:monooxygenase activity"/>
    <property type="evidence" value="ECO:0007669"/>
    <property type="project" value="UniProtKB-ARBA"/>
</dbReference>
<dbReference type="RefSeq" id="WP_121787781.1">
    <property type="nucleotide sequence ID" value="NZ_CP033073.1"/>
</dbReference>
<name>A0A3G2JL93_9ACTN</name>
<dbReference type="InterPro" id="IPR015879">
    <property type="entry name" value="Ring_hydroxy_dOase_asu_C_dom"/>
</dbReference>
<dbReference type="GO" id="GO:0005506">
    <property type="term" value="F:iron ion binding"/>
    <property type="evidence" value="ECO:0007669"/>
    <property type="project" value="InterPro"/>
</dbReference>
<comment type="cofactor">
    <cofactor evidence="1">
        <name>Fe cation</name>
        <dbReference type="ChEBI" id="CHEBI:24875"/>
    </cofactor>
</comment>
<dbReference type="AlphaFoldDB" id="A0A3G2JL93"/>
<dbReference type="PRINTS" id="PR00090">
    <property type="entry name" value="RNGDIOXGNASE"/>
</dbReference>
<dbReference type="SUPFAM" id="SSF50022">
    <property type="entry name" value="ISP domain"/>
    <property type="match status" value="1"/>
</dbReference>
<dbReference type="KEGG" id="sdd:D9753_17030"/>
<dbReference type="GO" id="GO:0051213">
    <property type="term" value="F:dioxygenase activity"/>
    <property type="evidence" value="ECO:0007669"/>
    <property type="project" value="UniProtKB-KW"/>
</dbReference>
<dbReference type="InterPro" id="IPR001663">
    <property type="entry name" value="Rng_hydr_dOase-A"/>
</dbReference>
<keyword evidence="5" id="KW-0408">Iron</keyword>
<reference evidence="8 9" key="1">
    <citation type="submission" date="2018-10" db="EMBL/GenBank/DDBJ databases">
        <title>The genome of Streptomyces dangxiongensis Z022.</title>
        <authorList>
            <person name="Zhang B."/>
        </authorList>
    </citation>
    <scope>NUCLEOTIDE SEQUENCE [LARGE SCALE GENOMIC DNA]</scope>
    <source>
        <strain evidence="8 9">Z022</strain>
    </source>
</reference>
<evidence type="ECO:0000256" key="5">
    <source>
        <dbReference type="ARBA" id="ARBA00023004"/>
    </source>
</evidence>
<dbReference type="PANTHER" id="PTHR43756:SF5">
    <property type="entry name" value="CHOLINE MONOOXYGENASE, CHLOROPLASTIC"/>
    <property type="match status" value="1"/>
</dbReference>
<dbReference type="PANTHER" id="PTHR43756">
    <property type="entry name" value="CHOLINE MONOOXYGENASE, CHLOROPLASTIC"/>
    <property type="match status" value="1"/>
</dbReference>
<keyword evidence="2" id="KW-0001">2Fe-2S</keyword>
<evidence type="ECO:0000256" key="4">
    <source>
        <dbReference type="ARBA" id="ARBA00023002"/>
    </source>
</evidence>
<evidence type="ECO:0000313" key="9">
    <source>
        <dbReference type="Proteomes" id="UP000268329"/>
    </source>
</evidence>
<keyword evidence="3" id="KW-0479">Metal-binding</keyword>
<evidence type="ECO:0000259" key="7">
    <source>
        <dbReference type="PROSITE" id="PS51296"/>
    </source>
</evidence>
<dbReference type="OrthoDB" id="5243643at2"/>
<sequence length="402" mass="44727">MIERAQAVALAQRALIHLEQGTTDQAHDILRVPVSDYLDAGLWHEEIDRVFKRVPLMAALTAELPRPGDYKAVDMLGVPLLLSRGRDGLVRAFLNVCRHRGAQLCPAGTGTRHRFRCPYHAWVYDDRGALVAVHRPHTFGDVEAGDFGLRPLPAAERHGFVWVRLTGAEPIDLDAWLGEEYGTELARLDLAAWHVYEQRELPGPGWKVAYDGYLENYHVQALHRTTFAPTNTSNLMVVDAFGPHQRILYPSKSLASLRDVPESEWDPAAHCGTVYTFFPNVSIAGTWDGHAVVSQILPGPTPGQSRTIQTVLTREPCESEAERAYLAEFSELLRRGVLEEDYRTGAQVQAALGSGANTHFVFGRNELALQHHHRSLKALLGHDTAKPEEAVRELVDTPRTAD</sequence>
<dbReference type="CDD" id="cd03469">
    <property type="entry name" value="Rieske_RO_Alpha_N"/>
    <property type="match status" value="1"/>
</dbReference>
<dbReference type="InterPro" id="IPR036922">
    <property type="entry name" value="Rieske_2Fe-2S_sf"/>
</dbReference>
<evidence type="ECO:0000256" key="1">
    <source>
        <dbReference type="ARBA" id="ARBA00001962"/>
    </source>
</evidence>
<keyword evidence="9" id="KW-1185">Reference proteome</keyword>
<dbReference type="Gene3D" id="2.102.10.10">
    <property type="entry name" value="Rieske [2Fe-2S] iron-sulphur domain"/>
    <property type="match status" value="1"/>
</dbReference>
<dbReference type="Proteomes" id="UP000268329">
    <property type="component" value="Chromosome"/>
</dbReference>
<dbReference type="Pfam" id="PF00355">
    <property type="entry name" value="Rieske"/>
    <property type="match status" value="1"/>
</dbReference>
<dbReference type="Pfam" id="PF00848">
    <property type="entry name" value="Ring_hydroxyl_A"/>
    <property type="match status" value="1"/>
</dbReference>
<dbReference type="Gene3D" id="3.90.380.10">
    <property type="entry name" value="Naphthalene 1,2-dioxygenase Alpha Subunit, Chain A, domain 1"/>
    <property type="match status" value="1"/>
</dbReference>
<protein>
    <submittedName>
        <fullName evidence="8">Aromatic ring-hydroxylating dioxygenase subunit alpha</fullName>
    </submittedName>
</protein>
<feature type="domain" description="Rieske" evidence="7">
    <location>
        <begin position="57"/>
        <end position="163"/>
    </location>
</feature>
<accession>A0A3G2JL93</accession>
<keyword evidence="8" id="KW-0223">Dioxygenase</keyword>
<evidence type="ECO:0000256" key="2">
    <source>
        <dbReference type="ARBA" id="ARBA00022714"/>
    </source>
</evidence>
<evidence type="ECO:0000256" key="6">
    <source>
        <dbReference type="ARBA" id="ARBA00023014"/>
    </source>
</evidence>
<dbReference type="SUPFAM" id="SSF55961">
    <property type="entry name" value="Bet v1-like"/>
    <property type="match status" value="1"/>
</dbReference>
<dbReference type="InterPro" id="IPR017941">
    <property type="entry name" value="Rieske_2Fe-2S"/>
</dbReference>